<dbReference type="RefSeq" id="WP_281766093.1">
    <property type="nucleotide sequence ID" value="NZ_BRVO01000003.1"/>
</dbReference>
<keyword evidence="1" id="KW-1133">Transmembrane helix</keyword>
<comment type="caution">
    <text evidence="2">The sequence shown here is derived from an EMBL/GenBank/DDBJ whole genome shotgun (WGS) entry which is preliminary data.</text>
</comment>
<keyword evidence="3" id="KW-1185">Reference proteome</keyword>
<sequence>MKKRDIIYGIIILVLIGVIVKLYKSSYSIPINSQALEEHLITEKNAANYAKNYTTVQKRILESSLSKLYHDTNYQETEFVWYSLESIKSYIGLLERLQEKNPEATISGIRFYLMSYPLNADTAAKGQQSIFMVPTVAQPIKDNSYIALNHLPVTVTSKNNPELKIIETLTENYRKKERIKSFYEGRKTTHQASFFNYNLFALNTMETEETAVTSTIFNEGEAFPPPRND</sequence>
<accession>A0ABQ5MM87</accession>
<keyword evidence="1" id="KW-0812">Transmembrane</keyword>
<evidence type="ECO:0000313" key="2">
    <source>
        <dbReference type="EMBL" id="GLB50467.1"/>
    </source>
</evidence>
<keyword evidence="1" id="KW-0472">Membrane</keyword>
<dbReference type="EMBL" id="BRVO01000003">
    <property type="protein sequence ID" value="GLB50467.1"/>
    <property type="molecule type" value="Genomic_DNA"/>
</dbReference>
<evidence type="ECO:0000256" key="1">
    <source>
        <dbReference type="SAM" id="Phobius"/>
    </source>
</evidence>
<name>A0ABQ5MM87_9FLAO</name>
<protein>
    <submittedName>
        <fullName evidence="2">Uncharacterized protein</fullName>
    </submittedName>
</protein>
<reference evidence="2" key="1">
    <citation type="submission" date="2022-07" db="EMBL/GenBank/DDBJ databases">
        <title>Taxonomy of Novel Oxalotrophic and Methylotrophic Bacteria.</title>
        <authorList>
            <person name="Sahin N."/>
            <person name="Tani A."/>
        </authorList>
    </citation>
    <scope>NUCLEOTIDE SEQUENCE</scope>
    <source>
        <strain evidence="2">Y10</strain>
    </source>
</reference>
<organism evidence="2 3">
    <name type="scientific">Neptunitalea lumnitzerae</name>
    <dbReference type="NCBI Taxonomy" id="2965509"/>
    <lineage>
        <taxon>Bacteria</taxon>
        <taxon>Pseudomonadati</taxon>
        <taxon>Bacteroidota</taxon>
        <taxon>Flavobacteriia</taxon>
        <taxon>Flavobacteriales</taxon>
        <taxon>Flavobacteriaceae</taxon>
        <taxon>Neptunitalea</taxon>
    </lineage>
</organism>
<evidence type="ECO:0000313" key="3">
    <source>
        <dbReference type="Proteomes" id="UP001143543"/>
    </source>
</evidence>
<proteinExistence type="predicted"/>
<gene>
    <name evidence="2" type="ORF">Y10_28350</name>
</gene>
<feature type="transmembrane region" description="Helical" evidence="1">
    <location>
        <begin position="6"/>
        <end position="23"/>
    </location>
</feature>
<dbReference type="Proteomes" id="UP001143543">
    <property type="component" value="Unassembled WGS sequence"/>
</dbReference>